<comment type="caution">
    <text evidence="8">Lacks conserved residue(s) required for the propagation of feature annotation.</text>
</comment>
<dbReference type="SUPFAM" id="SSF57016">
    <property type="entry name" value="Plant lectins/antimicrobial peptides"/>
    <property type="match status" value="2"/>
</dbReference>
<sequence length="703" mass="77604">MMMLLYLQLWTTLFPSGVEGTALFNRQDPGLAQCRQNFTTDVWTLCADVLAQFHLSLDQFTAMNPDVGEVCGGFVPGEPYCVARYAEHNFTVSEDGSCGWQATVLSTCVGSEFGDCCGAEGRCGSGEEFCGIGNCQEGECLGGGPYSTDGRCGRTVNYVPCPPRFGLCCSQDGLCGNDTLSCGAGCQYGNCISTTTTTSSSTRPTPTNPPGSISRDGTCGYARGFVCEGSTYGGCCSAAGYCGSTEYHCSELFGCRLAPELLTRILDCVHQSNSGGGHDLAACSSVCKQWDYHARPILYRHIALDASNMERFLDTFDRQTDPPYTHSLTFRLSYPILVDWDEGHGNYYAISYRLLDRWLRRFAEVIPFMTKLAALSLSVVPNESCKLLRPTIAAILQALPPACVDLELDTNGHDSDNIENEFEEPSVTEDSLHLCGELRAILPRLQHSRINLRFICGALVGNYGELGFEPIEMPVMKQLLVNCRRHWSISKRCPQAISMDEAGSTSWHSVIHGLRHVVDRGGLRPGAEAIVLAQTGGDSRDQAQVRALLRCDVAERATWAFPMAFPARPSFEGKTVYYVRTHKGGFIANGTGLLQDILEDYSWRTTKNGARLPRHRIGDIRVQDFDVVPEAEWRSLWPRLSCTLWTNEKETGLRLIEAEKRTGEPGMVNSYDELRGLVESTPDGWYRPMSMDRALLERVDRSE</sequence>
<feature type="domain" description="Chitin-binding type-1" evidence="10">
    <location>
        <begin position="216"/>
        <end position="270"/>
    </location>
</feature>
<evidence type="ECO:0000256" key="6">
    <source>
        <dbReference type="ARBA" id="ARBA00023277"/>
    </source>
</evidence>
<dbReference type="GO" id="GO:0016787">
    <property type="term" value="F:hydrolase activity"/>
    <property type="evidence" value="ECO:0007669"/>
    <property type="project" value="UniProtKB-KW"/>
</dbReference>
<feature type="domain" description="Chitin-binding type-1" evidence="10">
    <location>
        <begin position="95"/>
        <end position="142"/>
    </location>
</feature>
<dbReference type="GO" id="GO:0046872">
    <property type="term" value="F:metal ion binding"/>
    <property type="evidence" value="ECO:0007669"/>
    <property type="project" value="UniProtKB-KW"/>
</dbReference>
<keyword evidence="7" id="KW-0170">Cobalt</keyword>
<dbReference type="Gene3D" id="3.30.60.10">
    <property type="entry name" value="Endochitinase-like"/>
    <property type="match status" value="2"/>
</dbReference>
<evidence type="ECO:0000256" key="8">
    <source>
        <dbReference type="PROSITE-ProRule" id="PRU00261"/>
    </source>
</evidence>
<feature type="disulfide bond" evidence="8">
    <location>
        <begin position="116"/>
        <end position="130"/>
    </location>
</feature>
<dbReference type="CDD" id="cd00035">
    <property type="entry name" value="ChtBD1"/>
    <property type="match status" value="1"/>
</dbReference>
<comment type="cofactor">
    <cofactor evidence="1">
        <name>Co(2+)</name>
        <dbReference type="ChEBI" id="CHEBI:48828"/>
    </cofactor>
</comment>
<accession>A0A084B6J3</accession>
<keyword evidence="5" id="KW-0378">Hydrolase</keyword>
<dbReference type="PROSITE" id="PS50941">
    <property type="entry name" value="CHIT_BIND_I_2"/>
    <property type="match status" value="3"/>
</dbReference>
<keyword evidence="3" id="KW-0479">Metal-binding</keyword>
<reference evidence="11 12" key="1">
    <citation type="journal article" date="2014" name="BMC Genomics">
        <title>Comparative genome sequencing reveals chemotype-specific gene clusters in the toxigenic black mold Stachybotrys.</title>
        <authorList>
            <person name="Semeiks J."/>
            <person name="Borek D."/>
            <person name="Otwinowski Z."/>
            <person name="Grishin N.V."/>
        </authorList>
    </citation>
    <scope>NUCLEOTIDE SEQUENCE [LARGE SCALE GENOMIC DNA]</scope>
    <source>
        <strain evidence="12">CBS 109288 / IBT 7711</strain>
    </source>
</reference>
<evidence type="ECO:0000256" key="9">
    <source>
        <dbReference type="SAM" id="SignalP"/>
    </source>
</evidence>
<evidence type="ECO:0000256" key="1">
    <source>
        <dbReference type="ARBA" id="ARBA00001941"/>
    </source>
</evidence>
<evidence type="ECO:0000256" key="3">
    <source>
        <dbReference type="ARBA" id="ARBA00022723"/>
    </source>
</evidence>
<dbReference type="AlphaFoldDB" id="A0A084B6J3"/>
<evidence type="ECO:0000313" key="11">
    <source>
        <dbReference type="EMBL" id="KEY73172.1"/>
    </source>
</evidence>
<dbReference type="HOGENOM" id="CLU_392405_0_0_1"/>
<evidence type="ECO:0000256" key="7">
    <source>
        <dbReference type="ARBA" id="ARBA00023285"/>
    </source>
</evidence>
<protein>
    <recommendedName>
        <fullName evidence="10">Chitin-binding type-1 domain-containing protein</fullName>
    </recommendedName>
</protein>
<keyword evidence="12" id="KW-1185">Reference proteome</keyword>
<dbReference type="OrthoDB" id="4192220at2759"/>
<feature type="disulfide bond" evidence="8">
    <location>
        <begin position="168"/>
        <end position="182"/>
    </location>
</feature>
<evidence type="ECO:0000256" key="2">
    <source>
        <dbReference type="ARBA" id="ARBA00022669"/>
    </source>
</evidence>
<gene>
    <name evidence="11" type="ORF">S7711_04138</name>
</gene>
<evidence type="ECO:0000256" key="5">
    <source>
        <dbReference type="ARBA" id="ARBA00022801"/>
    </source>
</evidence>
<dbReference type="InterPro" id="IPR036861">
    <property type="entry name" value="Endochitinase-like_sf"/>
</dbReference>
<organism evidence="11 12">
    <name type="scientific">Stachybotrys chartarum (strain CBS 109288 / IBT 7711)</name>
    <name type="common">Toxic black mold</name>
    <name type="synonym">Stilbospora chartarum</name>
    <dbReference type="NCBI Taxonomy" id="1280523"/>
    <lineage>
        <taxon>Eukaryota</taxon>
        <taxon>Fungi</taxon>
        <taxon>Dikarya</taxon>
        <taxon>Ascomycota</taxon>
        <taxon>Pezizomycotina</taxon>
        <taxon>Sordariomycetes</taxon>
        <taxon>Hypocreomycetidae</taxon>
        <taxon>Hypocreales</taxon>
        <taxon>Stachybotryaceae</taxon>
        <taxon>Stachybotrys</taxon>
    </lineage>
</organism>
<dbReference type="GO" id="GO:0008061">
    <property type="term" value="F:chitin binding"/>
    <property type="evidence" value="ECO:0007669"/>
    <property type="project" value="UniProtKB-UniRule"/>
</dbReference>
<evidence type="ECO:0000259" key="10">
    <source>
        <dbReference type="PROSITE" id="PS50941"/>
    </source>
</evidence>
<proteinExistence type="predicted"/>
<dbReference type="PANTHER" id="PTHR46471:SF2">
    <property type="entry name" value="CHITIN DEACETYLASE-RELATED"/>
    <property type="match status" value="1"/>
</dbReference>
<dbReference type="SMART" id="SM00270">
    <property type="entry name" value="ChtBD1"/>
    <property type="match status" value="3"/>
</dbReference>
<keyword evidence="2 8" id="KW-0147">Chitin-binding</keyword>
<feature type="disulfide bond" evidence="8">
    <location>
        <begin position="235"/>
        <end position="249"/>
    </location>
</feature>
<keyword evidence="8" id="KW-1015">Disulfide bond</keyword>
<evidence type="ECO:0000256" key="4">
    <source>
        <dbReference type="ARBA" id="ARBA00022729"/>
    </source>
</evidence>
<feature type="domain" description="Chitin-binding type-1" evidence="10">
    <location>
        <begin position="149"/>
        <end position="193"/>
    </location>
</feature>
<dbReference type="EMBL" id="KL647898">
    <property type="protein sequence ID" value="KEY73172.1"/>
    <property type="molecule type" value="Genomic_DNA"/>
</dbReference>
<name>A0A084B6J3_STACB</name>
<dbReference type="Proteomes" id="UP000028045">
    <property type="component" value="Unassembled WGS sequence"/>
</dbReference>
<dbReference type="CDD" id="cd11618">
    <property type="entry name" value="ChtBD1_1"/>
    <property type="match status" value="1"/>
</dbReference>
<dbReference type="PANTHER" id="PTHR46471">
    <property type="entry name" value="CHITIN DEACETYLASE"/>
    <property type="match status" value="1"/>
</dbReference>
<feature type="chain" id="PRO_5001771802" description="Chitin-binding type-1 domain-containing protein" evidence="9">
    <location>
        <begin position="21"/>
        <end position="703"/>
    </location>
</feature>
<keyword evidence="6" id="KW-0119">Carbohydrate metabolism</keyword>
<evidence type="ECO:0000313" key="12">
    <source>
        <dbReference type="Proteomes" id="UP000028045"/>
    </source>
</evidence>
<dbReference type="InterPro" id="IPR001002">
    <property type="entry name" value="Chitin-bd_1"/>
</dbReference>
<keyword evidence="4 9" id="KW-0732">Signal</keyword>
<feature type="signal peptide" evidence="9">
    <location>
        <begin position="1"/>
        <end position="20"/>
    </location>
</feature>